<sequence>MTLVLGQPGSGKSSLLKILSGRFPLTKTIQLDGEVSYNGHDRLELTKQLPQLVAYVTQRDNHYSTLSVQETLKFAYDCCGGEMYDDKHFTKGSLEEIDAALESLRALKEHHVDLMVQQLGLEHCQGTLVGDTMTRGVSGGERKRVTMGEMGFGNHVVNLMDEVSTGLDSAATFDIIKTQRSAARNLRMTIVIALLQPSPEVFALFDNVLLLNKGQVMYHGPCNQVVAYFQSIGLKCPQGRDVADFLLDLVTDKQKTCEATGLQHHPRSASEFAECFELSSQYHAIMEALDAHQAQQLEQDMTEHFLYVPEFKQSFFESTWTLLQREFKVTWRNGALIKGRIFPILILALIHSTLNYQFDTKDPLVLGTIFPAVLVHGLTQTTRVPLYLETREIIYKQRAANFYRTSSYVLATSISQVALSFIETWAYDAIVYWICGFVADVGAFLVFEHMLFVTSLAFGAWFFFTAALSRNLLVAEPISMLSMLLYILFAGFTITKDAIPDYFIWAYWANPVAWGFRALAVNQYRHPDFDVYLYDGVDFCGRYGKTLGRYALDAYSTPSGEYWVSYGVLFMLGSYVLFLFLAAIVLENVRYESPENVSLDNPDDYDSSCDSQRTPVLPSKSSNGMEFELYSSPRSSQVVLEMRHSPRATLFEPVILAFEDLWYSVPDPNDSQQTIDLLKGVSGFALPGTITALMGSSGAGTLMDVIAGRKTGGSIRGRILLNGHEATDIAIRRVTGYCEQADIHSEASTIREALVFSAFLRQSSDVPNSQKYDSLEECLDLLGLRPIADKIIRGSSVEQLKRISIGVGLVAQPSVLFLDEPTSGLDARSAKLIMDGVRKVAYTGRTVVCTIHQPSSEVFQFFDSLLLLKRGGETVFFGELGPQAHELIKYFEAIPGILPLEPEYNPASWMLDVIGAGVSNGKDTAALDEEDETDFAGFWRISEKKARLDVNLRRPGYQCWCGDDLHCCGLLGAIAFDGITALTFHERGAFYRERASQTYNAFWYFAAATLVEVPYVFVNTLCFSAIFFPFVGLSGASEFFFFWLNLSLHVLLQTYIGQLAAFATSTAEVTKIISALVTSTFFMFAGYNPPASVIPKGYLWLYHIATPKYTLAILTAALFGDCPSTESDAIGCKHPDGAVDSATGTTLSIKDYLDQVFWIRHDDLWTNFAIILALPVSIRVLALVALRFVNHQSKYMHSTHAYTT</sequence>
<feature type="region of interest" description="Disordered" evidence="8">
    <location>
        <begin position="600"/>
        <end position="622"/>
    </location>
</feature>
<dbReference type="Proteomes" id="UP000794436">
    <property type="component" value="Unassembled WGS sequence"/>
</dbReference>
<dbReference type="Gene3D" id="3.40.50.300">
    <property type="entry name" value="P-loop containing nucleotide triphosphate hydrolases"/>
    <property type="match status" value="2"/>
</dbReference>
<dbReference type="InterPro" id="IPR043926">
    <property type="entry name" value="ABCG_dom"/>
</dbReference>
<evidence type="ECO:0000256" key="5">
    <source>
        <dbReference type="ARBA" id="ARBA00022840"/>
    </source>
</evidence>
<keyword evidence="3 9" id="KW-0812">Transmembrane</keyword>
<keyword evidence="5" id="KW-0067">ATP-binding</keyword>
<feature type="transmembrane region" description="Helical" evidence="9">
    <location>
        <begin position="1002"/>
        <end position="1028"/>
    </location>
</feature>
<dbReference type="OrthoDB" id="70398at2759"/>
<feature type="domain" description="ABC transporter" evidence="10">
    <location>
        <begin position="656"/>
        <end position="895"/>
    </location>
</feature>
<evidence type="ECO:0000256" key="1">
    <source>
        <dbReference type="ARBA" id="ARBA00004141"/>
    </source>
</evidence>
<evidence type="ECO:0000313" key="11">
    <source>
        <dbReference type="EMBL" id="TMW62205.1"/>
    </source>
</evidence>
<evidence type="ECO:0000256" key="7">
    <source>
        <dbReference type="ARBA" id="ARBA00023136"/>
    </source>
</evidence>
<keyword evidence="7 9" id="KW-0472">Membrane</keyword>
<dbReference type="InterPro" id="IPR013525">
    <property type="entry name" value="ABC2_TM"/>
</dbReference>
<dbReference type="GO" id="GO:0140359">
    <property type="term" value="F:ABC-type transporter activity"/>
    <property type="evidence" value="ECO:0007669"/>
    <property type="project" value="InterPro"/>
</dbReference>
<dbReference type="AlphaFoldDB" id="A0A8K1FFZ2"/>
<feature type="transmembrane region" description="Helical" evidence="9">
    <location>
        <begin position="431"/>
        <end position="464"/>
    </location>
</feature>
<protein>
    <recommendedName>
        <fullName evidence="10">ABC transporter domain-containing protein</fullName>
    </recommendedName>
</protein>
<feature type="compositionally biased region" description="Polar residues" evidence="8">
    <location>
        <begin position="608"/>
        <end position="622"/>
    </location>
</feature>
<dbReference type="SMART" id="SM00382">
    <property type="entry name" value="AAA"/>
    <property type="match status" value="2"/>
</dbReference>
<keyword evidence="4" id="KW-0547">Nucleotide-binding</keyword>
<evidence type="ECO:0000256" key="4">
    <source>
        <dbReference type="ARBA" id="ARBA00022741"/>
    </source>
</evidence>
<comment type="subcellular location">
    <subcellularLocation>
        <location evidence="1">Membrane</location>
        <topology evidence="1">Multi-pass membrane protein</topology>
    </subcellularLocation>
</comment>
<comment type="caution">
    <text evidence="11">The sequence shown here is derived from an EMBL/GenBank/DDBJ whole genome shotgun (WGS) entry which is preliminary data.</text>
</comment>
<evidence type="ECO:0000256" key="9">
    <source>
        <dbReference type="SAM" id="Phobius"/>
    </source>
</evidence>
<organism evidence="11 12">
    <name type="scientific">Pythium oligandrum</name>
    <name type="common">Mycoparasitic fungus</name>
    <dbReference type="NCBI Taxonomy" id="41045"/>
    <lineage>
        <taxon>Eukaryota</taxon>
        <taxon>Sar</taxon>
        <taxon>Stramenopiles</taxon>
        <taxon>Oomycota</taxon>
        <taxon>Peronosporomycetes</taxon>
        <taxon>Pythiales</taxon>
        <taxon>Pythiaceae</taxon>
        <taxon>Pythium</taxon>
    </lineage>
</organism>
<evidence type="ECO:0000256" key="6">
    <source>
        <dbReference type="ARBA" id="ARBA00022989"/>
    </source>
</evidence>
<accession>A0A8K1FFZ2</accession>
<dbReference type="FunFam" id="3.40.50.300:FF:000289">
    <property type="entry name" value="ABC transporter G family member 31"/>
    <property type="match status" value="1"/>
</dbReference>
<dbReference type="FunFam" id="3.40.50.300:FF:000528">
    <property type="entry name" value="ABC transporter G family member 31"/>
    <property type="match status" value="1"/>
</dbReference>
<keyword evidence="12" id="KW-1185">Reference proteome</keyword>
<dbReference type="GO" id="GO:0016887">
    <property type="term" value="F:ATP hydrolysis activity"/>
    <property type="evidence" value="ECO:0007669"/>
    <property type="project" value="InterPro"/>
</dbReference>
<dbReference type="InterPro" id="IPR027417">
    <property type="entry name" value="P-loop_NTPase"/>
</dbReference>
<dbReference type="EMBL" id="SPLM01000074">
    <property type="protein sequence ID" value="TMW62205.1"/>
    <property type="molecule type" value="Genomic_DNA"/>
</dbReference>
<dbReference type="Pfam" id="PF19055">
    <property type="entry name" value="ABC2_membrane_7"/>
    <property type="match status" value="1"/>
</dbReference>
<proteinExistence type="predicted"/>
<keyword evidence="2" id="KW-0813">Transport</keyword>
<dbReference type="Pfam" id="PF01061">
    <property type="entry name" value="ABC2_membrane"/>
    <property type="match status" value="2"/>
</dbReference>
<keyword evidence="6 9" id="KW-1133">Transmembrane helix</keyword>
<feature type="transmembrane region" description="Helical" evidence="9">
    <location>
        <begin position="1040"/>
        <end position="1062"/>
    </location>
</feature>
<dbReference type="Pfam" id="PF00005">
    <property type="entry name" value="ABC_tran"/>
    <property type="match status" value="2"/>
</dbReference>
<dbReference type="InterPro" id="IPR003439">
    <property type="entry name" value="ABC_transporter-like_ATP-bd"/>
</dbReference>
<dbReference type="PANTHER" id="PTHR19241">
    <property type="entry name" value="ATP-BINDING CASSETTE TRANSPORTER"/>
    <property type="match status" value="1"/>
</dbReference>
<evidence type="ECO:0000313" key="12">
    <source>
        <dbReference type="Proteomes" id="UP000794436"/>
    </source>
</evidence>
<dbReference type="GO" id="GO:0005524">
    <property type="term" value="F:ATP binding"/>
    <property type="evidence" value="ECO:0007669"/>
    <property type="project" value="UniProtKB-KW"/>
</dbReference>
<name>A0A8K1FFZ2_PYTOL</name>
<evidence type="ECO:0000256" key="2">
    <source>
        <dbReference type="ARBA" id="ARBA00022448"/>
    </source>
</evidence>
<feature type="transmembrane region" description="Helical" evidence="9">
    <location>
        <begin position="1168"/>
        <end position="1189"/>
    </location>
</feature>
<evidence type="ECO:0000256" key="8">
    <source>
        <dbReference type="SAM" id="MobiDB-lite"/>
    </source>
</evidence>
<evidence type="ECO:0000256" key="3">
    <source>
        <dbReference type="ARBA" id="ARBA00022692"/>
    </source>
</evidence>
<feature type="transmembrane region" description="Helical" evidence="9">
    <location>
        <begin position="1069"/>
        <end position="1087"/>
    </location>
</feature>
<feature type="transmembrane region" description="Helical" evidence="9">
    <location>
        <begin position="471"/>
        <end position="494"/>
    </location>
</feature>
<gene>
    <name evidence="11" type="ORF">Poli38472_009698</name>
</gene>
<dbReference type="PROSITE" id="PS50893">
    <property type="entry name" value="ABC_TRANSPORTER_2"/>
    <property type="match status" value="1"/>
</dbReference>
<dbReference type="InterPro" id="IPR003593">
    <property type="entry name" value="AAA+_ATPase"/>
</dbReference>
<feature type="transmembrane region" description="Helical" evidence="9">
    <location>
        <begin position="563"/>
        <end position="586"/>
    </location>
</feature>
<reference evidence="11" key="1">
    <citation type="submission" date="2019-03" db="EMBL/GenBank/DDBJ databases">
        <title>Long read genome sequence of the mycoparasitic Pythium oligandrum ATCC 38472 isolated from sugarbeet rhizosphere.</title>
        <authorList>
            <person name="Gaulin E."/>
        </authorList>
    </citation>
    <scope>NUCLEOTIDE SEQUENCE</scope>
    <source>
        <strain evidence="11">ATCC 38472_TT</strain>
    </source>
</reference>
<dbReference type="SUPFAM" id="SSF52540">
    <property type="entry name" value="P-loop containing nucleoside triphosphate hydrolases"/>
    <property type="match status" value="2"/>
</dbReference>
<evidence type="ECO:0000259" key="10">
    <source>
        <dbReference type="PROSITE" id="PS50893"/>
    </source>
</evidence>
<dbReference type="GO" id="GO:0016020">
    <property type="term" value="C:membrane"/>
    <property type="evidence" value="ECO:0007669"/>
    <property type="project" value="UniProtKB-SubCell"/>
</dbReference>